<comment type="caution">
    <text evidence="6">The sequence shown here is derived from an EMBL/GenBank/DDBJ whole genome shotgun (WGS) entry which is preliminary data.</text>
</comment>
<protein>
    <submittedName>
        <fullName evidence="6">Transcriptional regulator of acetoin/glycerol metabolism</fullName>
    </submittedName>
</protein>
<dbReference type="SUPFAM" id="SSF55781">
    <property type="entry name" value="GAF domain-like"/>
    <property type="match status" value="1"/>
</dbReference>
<dbReference type="InterPro" id="IPR002197">
    <property type="entry name" value="HTH_Fis"/>
</dbReference>
<sequence length="565" mass="61447">MGVELLEMASIARELPKTAGAEIRSSWERCWSSGVRPDLSLDRLETAEVDQDSRFMRAALPVLDRVADELAETSFFTVLADCAARIVDRGRISHRIEEVLDSTGVVLGRRFTEDSTGTNGIATPFELRRGLAVSGGEHFAQSLRCYSCYGYPIINPVTRRLEGVLTLAGPAGEENPLFGPFLRSAAAEIEQALLANSRDTERRLLAAFDAAVARRDGRAVVALGDTGVVLANQVALDHFDSADHGRLRELAAGLRWGGGGRAVDFETTSGLRLRMQLEVVDGYGNVLIRFVPAYRSRPAPVRGPSLLGGARESTERELVRCSTHRLATVVAGEPGTGRTSIALRLAESTDAAVVALSGVDVDFQGRVGWLDRLRRAGDSGALVIVDGFELLDDRLSRAVGESIASGAWIVLIGPPVEQLEPEHRHLAFRCPGRIELMPLHARRAEIPALAQAILAEETGGLARFTPEALARLAELDWPGNVRELDHVVRRCAAHRSAGDVLISDLPPEYRSGPERTRMSPWERADHDVIVAALERNGGNKVRAAKDLGISRGTLYNRIRTLRIKV</sequence>
<reference evidence="6 7" key="1">
    <citation type="submission" date="2020-08" db="EMBL/GenBank/DDBJ databases">
        <title>Sequencing the genomes of 1000 actinobacteria strains.</title>
        <authorList>
            <person name="Klenk H.-P."/>
        </authorList>
    </citation>
    <scope>NUCLEOTIDE SEQUENCE [LARGE SCALE GENOMIC DNA]</scope>
    <source>
        <strain evidence="6 7">DSM 45584</strain>
    </source>
</reference>
<keyword evidence="2" id="KW-0067">ATP-binding</keyword>
<proteinExistence type="predicted"/>
<dbReference type="SUPFAM" id="SSF46689">
    <property type="entry name" value="Homeodomain-like"/>
    <property type="match status" value="1"/>
</dbReference>
<gene>
    <name evidence="6" type="ORF">BJ970_004878</name>
</gene>
<dbReference type="Gene3D" id="3.30.450.40">
    <property type="match status" value="1"/>
</dbReference>
<dbReference type="AlphaFoldDB" id="A0A840Q9A4"/>
<dbReference type="InterPro" id="IPR009057">
    <property type="entry name" value="Homeodomain-like_sf"/>
</dbReference>
<dbReference type="RefSeq" id="WP_184728308.1">
    <property type="nucleotide sequence ID" value="NZ_JACHIW010000001.1"/>
</dbReference>
<dbReference type="PROSITE" id="PS00688">
    <property type="entry name" value="SIGMA54_INTERACT_3"/>
    <property type="match status" value="1"/>
</dbReference>
<dbReference type="Pfam" id="PF02954">
    <property type="entry name" value="HTH_8"/>
    <property type="match status" value="1"/>
</dbReference>
<feature type="domain" description="Sigma-54 factor interaction" evidence="5">
    <location>
        <begin position="434"/>
        <end position="493"/>
    </location>
</feature>
<evidence type="ECO:0000256" key="2">
    <source>
        <dbReference type="ARBA" id="ARBA00022840"/>
    </source>
</evidence>
<evidence type="ECO:0000313" key="6">
    <source>
        <dbReference type="EMBL" id="MBB5157344.1"/>
    </source>
</evidence>
<dbReference type="Pfam" id="PF25601">
    <property type="entry name" value="AAA_lid_14"/>
    <property type="match status" value="1"/>
</dbReference>
<name>A0A840Q9A4_9PSEU</name>
<dbReference type="GO" id="GO:0005524">
    <property type="term" value="F:ATP binding"/>
    <property type="evidence" value="ECO:0007669"/>
    <property type="project" value="UniProtKB-KW"/>
</dbReference>
<dbReference type="InterPro" id="IPR025944">
    <property type="entry name" value="Sigma_54_int_dom_CS"/>
</dbReference>
<dbReference type="Gene3D" id="1.10.10.60">
    <property type="entry name" value="Homeodomain-like"/>
    <property type="match status" value="1"/>
</dbReference>
<keyword evidence="3" id="KW-0805">Transcription regulation</keyword>
<dbReference type="InterPro" id="IPR029016">
    <property type="entry name" value="GAF-like_dom_sf"/>
</dbReference>
<dbReference type="GO" id="GO:0043565">
    <property type="term" value="F:sequence-specific DNA binding"/>
    <property type="evidence" value="ECO:0007669"/>
    <property type="project" value="InterPro"/>
</dbReference>
<keyword evidence="7" id="KW-1185">Reference proteome</keyword>
<dbReference type="EMBL" id="JACHIW010000001">
    <property type="protein sequence ID" value="MBB5157344.1"/>
    <property type="molecule type" value="Genomic_DNA"/>
</dbReference>
<keyword evidence="1" id="KW-0547">Nucleotide-binding</keyword>
<evidence type="ECO:0000256" key="1">
    <source>
        <dbReference type="ARBA" id="ARBA00022741"/>
    </source>
</evidence>
<dbReference type="PROSITE" id="PS50045">
    <property type="entry name" value="SIGMA54_INTERACT_4"/>
    <property type="match status" value="1"/>
</dbReference>
<dbReference type="InterPro" id="IPR058031">
    <property type="entry name" value="AAA_lid_NorR"/>
</dbReference>
<dbReference type="SUPFAM" id="SSF52540">
    <property type="entry name" value="P-loop containing nucleoside triphosphate hydrolases"/>
    <property type="match status" value="1"/>
</dbReference>
<dbReference type="Proteomes" id="UP000584374">
    <property type="component" value="Unassembled WGS sequence"/>
</dbReference>
<evidence type="ECO:0000259" key="5">
    <source>
        <dbReference type="PROSITE" id="PS50045"/>
    </source>
</evidence>
<dbReference type="InterPro" id="IPR027417">
    <property type="entry name" value="P-loop_NTPase"/>
</dbReference>
<dbReference type="GO" id="GO:0006355">
    <property type="term" value="P:regulation of DNA-templated transcription"/>
    <property type="evidence" value="ECO:0007669"/>
    <property type="project" value="InterPro"/>
</dbReference>
<evidence type="ECO:0000256" key="4">
    <source>
        <dbReference type="ARBA" id="ARBA00023163"/>
    </source>
</evidence>
<organism evidence="6 7">
    <name type="scientific">Saccharopolyspora phatthalungensis</name>
    <dbReference type="NCBI Taxonomy" id="664693"/>
    <lineage>
        <taxon>Bacteria</taxon>
        <taxon>Bacillati</taxon>
        <taxon>Actinomycetota</taxon>
        <taxon>Actinomycetes</taxon>
        <taxon>Pseudonocardiales</taxon>
        <taxon>Pseudonocardiaceae</taxon>
        <taxon>Saccharopolyspora</taxon>
    </lineage>
</organism>
<evidence type="ECO:0000313" key="7">
    <source>
        <dbReference type="Proteomes" id="UP000584374"/>
    </source>
</evidence>
<dbReference type="PRINTS" id="PR01590">
    <property type="entry name" value="HTHFIS"/>
</dbReference>
<dbReference type="InterPro" id="IPR002078">
    <property type="entry name" value="Sigma_54_int"/>
</dbReference>
<evidence type="ECO:0000256" key="3">
    <source>
        <dbReference type="ARBA" id="ARBA00023015"/>
    </source>
</evidence>
<dbReference type="PANTHER" id="PTHR32071">
    <property type="entry name" value="TRANSCRIPTIONAL REGULATORY PROTEIN"/>
    <property type="match status" value="1"/>
</dbReference>
<keyword evidence="4" id="KW-0804">Transcription</keyword>
<dbReference type="Gene3D" id="1.10.8.60">
    <property type="match status" value="1"/>
</dbReference>
<accession>A0A840Q9A4</accession>